<organism evidence="1 2">
    <name type="scientific">Mesorhizobium japonicum (strain LMG 29417 / CECT 9101 / MAFF 303099)</name>
    <name type="common">Mesorhizobium loti (strain MAFF 303099)</name>
    <dbReference type="NCBI Taxonomy" id="266835"/>
    <lineage>
        <taxon>Bacteria</taxon>
        <taxon>Pseudomonadati</taxon>
        <taxon>Pseudomonadota</taxon>
        <taxon>Alphaproteobacteria</taxon>
        <taxon>Hyphomicrobiales</taxon>
        <taxon>Phyllobacteriaceae</taxon>
        <taxon>Mesorhizobium</taxon>
    </lineage>
</organism>
<dbReference type="AlphaFoldDB" id="Q98FI9"/>
<dbReference type="Pfam" id="PF05988">
    <property type="entry name" value="DUF899"/>
    <property type="match status" value="1"/>
</dbReference>
<proteinExistence type="predicted"/>
<dbReference type="EMBL" id="BA000012">
    <property type="protein sequence ID" value="BAB50578.1"/>
    <property type="molecule type" value="Genomic_DNA"/>
</dbReference>
<dbReference type="eggNOG" id="COG4312">
    <property type="taxonomic scope" value="Bacteria"/>
</dbReference>
<accession>Q98FI9</accession>
<evidence type="ECO:0000313" key="1">
    <source>
        <dbReference type="EMBL" id="BAB50578.1"/>
    </source>
</evidence>
<dbReference type="InterPro" id="IPR010296">
    <property type="entry name" value="DUF899_thioredox"/>
</dbReference>
<dbReference type="KEGG" id="mlo:mlr3755"/>
<protein>
    <submittedName>
        <fullName evidence="1">Mlr3755 protein</fullName>
    </submittedName>
</protein>
<evidence type="ECO:0000313" key="2">
    <source>
        <dbReference type="Proteomes" id="UP000000552"/>
    </source>
</evidence>
<dbReference type="Proteomes" id="UP000000552">
    <property type="component" value="Chromosome"/>
</dbReference>
<dbReference type="HOGENOM" id="CLU_066898_2_0_5"/>
<name>Q98FI9_RHILO</name>
<reference evidence="1 2" key="1">
    <citation type="journal article" date="2000" name="DNA Res.">
        <title>Complete genome structure of the nitrogen-fixing symbiotic bacterium Mesorhizobium loti.</title>
        <authorList>
            <person name="Kaneko T."/>
            <person name="Nakamura Y."/>
            <person name="Sato S."/>
            <person name="Asamizu E."/>
            <person name="Kato T."/>
            <person name="Sasamoto S."/>
            <person name="Watanabe A."/>
            <person name="Idesawa K."/>
            <person name="Ishikawa A."/>
            <person name="Kawashima K."/>
            <person name="Kimura T."/>
            <person name="Kishida Y."/>
            <person name="Kiyokawa C."/>
            <person name="Kohara M."/>
            <person name="Matsumoto M."/>
            <person name="Matsuno A."/>
            <person name="Mochizuki Y."/>
            <person name="Nakayama S."/>
            <person name="Nakazaki N."/>
            <person name="Shimpo S."/>
            <person name="Sugimoto M."/>
            <person name="Takeuchi C."/>
            <person name="Yamada M."/>
            <person name="Tabata S."/>
        </authorList>
    </citation>
    <scope>NUCLEOTIDE SEQUENCE [LARGE SCALE GENOMIC DNA]</scope>
    <source>
        <strain evidence="2">LMG 29417 / CECT 9101 / MAFF 303099</strain>
    </source>
</reference>
<dbReference type="DNASU" id="1227453"/>
<gene>
    <name evidence="1" type="ordered locus">mlr3755</name>
</gene>
<sequence length="264" mass="30909">MSVCARPERPWDERDRERFMHRNKVVSREDWFQAHKAHLAREKELTRLRERVAAERRELPWLKVRKDYVFETEQGPKKLAELFANRSQLIVYHFVFAPGSTHHCESCAFVADHMDGANRHLRHHDVSLVTISRAPLVELLPYKQRMGWTFDWVSSYASDFNFDMQVSFTDRQIASGEAVYNFETPVLTSKDLPGTTVFYKGETGDIFLTFMSRARGSEQFIGAYQYLDIAPKGRDETGPYGTFMDWVRLHDEYGNRSQRDDVCP</sequence>